<evidence type="ECO:0000313" key="1">
    <source>
        <dbReference type="EMBL" id="OAM77705.1"/>
    </source>
</evidence>
<proteinExistence type="predicted"/>
<evidence type="ECO:0000313" key="2">
    <source>
        <dbReference type="Proteomes" id="UP000078389"/>
    </source>
</evidence>
<sequence>MSTLISRSLSANGGKGGKSWTELVGYGVSELRAHLERQFLPGMTWDNKSEWHIDHIVPQSSFNYTSTDDPDFRACWALTNLRPLWARDNVRKQAKRTHLL</sequence>
<dbReference type="STRING" id="1770058.A3840_08725"/>
<gene>
    <name evidence="1" type="ORF">A3840_08725</name>
</gene>
<evidence type="ECO:0008006" key="3">
    <source>
        <dbReference type="Google" id="ProtNLM"/>
    </source>
</evidence>
<dbReference type="AlphaFoldDB" id="A0A178I0H7"/>
<organism evidence="1 2">
    <name type="scientific">Devosia elaeis</name>
    <dbReference type="NCBI Taxonomy" id="1770058"/>
    <lineage>
        <taxon>Bacteria</taxon>
        <taxon>Pseudomonadati</taxon>
        <taxon>Pseudomonadota</taxon>
        <taxon>Alphaproteobacteria</taxon>
        <taxon>Hyphomicrobiales</taxon>
        <taxon>Devosiaceae</taxon>
        <taxon>Devosia</taxon>
    </lineage>
</organism>
<keyword evidence="2" id="KW-1185">Reference proteome</keyword>
<protein>
    <recommendedName>
        <fullName evidence="3">DUF1524 domain-containing protein</fullName>
    </recommendedName>
</protein>
<reference evidence="1 2" key="1">
    <citation type="submission" date="2016-03" db="EMBL/GenBank/DDBJ databases">
        <title>Genome sequencing of Devosia sp. S37.</title>
        <authorList>
            <person name="Mohd Nor M."/>
        </authorList>
    </citation>
    <scope>NUCLEOTIDE SEQUENCE [LARGE SCALE GENOMIC DNA]</scope>
    <source>
        <strain evidence="1 2">S37</strain>
    </source>
</reference>
<accession>A0A178I0H7</accession>
<dbReference type="EMBL" id="LVVY01000079">
    <property type="protein sequence ID" value="OAM77705.1"/>
    <property type="molecule type" value="Genomic_DNA"/>
</dbReference>
<comment type="caution">
    <text evidence="1">The sequence shown here is derived from an EMBL/GenBank/DDBJ whole genome shotgun (WGS) entry which is preliminary data.</text>
</comment>
<name>A0A178I0H7_9HYPH</name>
<dbReference type="Proteomes" id="UP000078389">
    <property type="component" value="Unassembled WGS sequence"/>
</dbReference>